<feature type="transmembrane region" description="Helical" evidence="2">
    <location>
        <begin position="79"/>
        <end position="102"/>
    </location>
</feature>
<dbReference type="Proteomes" id="UP000053257">
    <property type="component" value="Unassembled WGS sequence"/>
</dbReference>
<evidence type="ECO:0000313" key="4">
    <source>
        <dbReference type="Proteomes" id="UP000053257"/>
    </source>
</evidence>
<reference evidence="3 4" key="1">
    <citation type="journal article" date="2014" name="PLoS Genet.">
        <title>Analysis of the Phlebiopsis gigantea genome, transcriptome and secretome provides insight into its pioneer colonization strategies of wood.</title>
        <authorList>
            <person name="Hori C."/>
            <person name="Ishida T."/>
            <person name="Igarashi K."/>
            <person name="Samejima M."/>
            <person name="Suzuki H."/>
            <person name="Master E."/>
            <person name="Ferreira P."/>
            <person name="Ruiz-Duenas F.J."/>
            <person name="Held B."/>
            <person name="Canessa P."/>
            <person name="Larrondo L.F."/>
            <person name="Schmoll M."/>
            <person name="Druzhinina I.S."/>
            <person name="Kubicek C.P."/>
            <person name="Gaskell J.A."/>
            <person name="Kersten P."/>
            <person name="St John F."/>
            <person name="Glasner J."/>
            <person name="Sabat G."/>
            <person name="Splinter BonDurant S."/>
            <person name="Syed K."/>
            <person name="Yadav J."/>
            <person name="Mgbeahuruike A.C."/>
            <person name="Kovalchuk A."/>
            <person name="Asiegbu F.O."/>
            <person name="Lackner G."/>
            <person name="Hoffmeister D."/>
            <person name="Rencoret J."/>
            <person name="Gutierrez A."/>
            <person name="Sun H."/>
            <person name="Lindquist E."/>
            <person name="Barry K."/>
            <person name="Riley R."/>
            <person name="Grigoriev I.V."/>
            <person name="Henrissat B."/>
            <person name="Kues U."/>
            <person name="Berka R.M."/>
            <person name="Martinez A.T."/>
            <person name="Covert S.F."/>
            <person name="Blanchette R.A."/>
            <person name="Cullen D."/>
        </authorList>
    </citation>
    <scope>NUCLEOTIDE SEQUENCE [LARGE SCALE GENOMIC DNA]</scope>
    <source>
        <strain evidence="3 4">11061_1 CR5-6</strain>
    </source>
</reference>
<evidence type="ECO:0008006" key="5">
    <source>
        <dbReference type="Google" id="ProtNLM"/>
    </source>
</evidence>
<keyword evidence="2" id="KW-0812">Transmembrane</keyword>
<feature type="transmembrane region" description="Helical" evidence="2">
    <location>
        <begin position="44"/>
        <end position="67"/>
    </location>
</feature>
<evidence type="ECO:0000313" key="3">
    <source>
        <dbReference type="EMBL" id="KIP09472.1"/>
    </source>
</evidence>
<proteinExistence type="predicted"/>
<feature type="region of interest" description="Disordered" evidence="1">
    <location>
        <begin position="175"/>
        <end position="338"/>
    </location>
</feature>
<feature type="transmembrane region" description="Helical" evidence="2">
    <location>
        <begin position="122"/>
        <end position="141"/>
    </location>
</feature>
<evidence type="ECO:0000256" key="2">
    <source>
        <dbReference type="SAM" id="Phobius"/>
    </source>
</evidence>
<protein>
    <recommendedName>
        <fullName evidence="5">MARVEL domain-containing protein</fullName>
    </recommendedName>
</protein>
<gene>
    <name evidence="3" type="ORF">PHLGIDRAFT_18593</name>
</gene>
<dbReference type="EMBL" id="KN840465">
    <property type="protein sequence ID" value="KIP09472.1"/>
    <property type="molecule type" value="Genomic_DNA"/>
</dbReference>
<dbReference type="AlphaFoldDB" id="A0A0C3SAS0"/>
<keyword evidence="2" id="KW-1133">Transmembrane helix</keyword>
<feature type="compositionally biased region" description="Polar residues" evidence="1">
    <location>
        <begin position="273"/>
        <end position="294"/>
    </location>
</feature>
<keyword evidence="2" id="KW-0472">Membrane</keyword>
<sequence>MATPAGILLAYRFVLFVLFVICNAIICSVAVWNRSMPGVTGRDAQISGYLIFVGAFGVVFMIPTAAVDLFRKNAVSSRVWFECLWVGMFCLLELAGASAVTASMSHLSCSAAAGNMAVCTSSLVLLAFTWLITILLLVYLLGLTLSAVLHHEEGVAVWQSGVRFFPWYKTRASLNSAPASPTRQGKKPLQLASARPQATRQATLAQPEKLTARDRAAPRAQPAYEPSRPAPQPQPLATLSPEPASLYPATLKSSLPRVSPPAASTPPPLGNWPRSQQGSPNAVSPQSSTASGPSPTARPRHPRSGSGGSIGRSRPVPPPLDLTRISAYRTIDDRVSRQ</sequence>
<evidence type="ECO:0000256" key="1">
    <source>
        <dbReference type="SAM" id="MobiDB-lite"/>
    </source>
</evidence>
<organism evidence="3 4">
    <name type="scientific">Phlebiopsis gigantea (strain 11061_1 CR5-6)</name>
    <name type="common">White-rot fungus</name>
    <name type="synonym">Peniophora gigantea</name>
    <dbReference type="NCBI Taxonomy" id="745531"/>
    <lineage>
        <taxon>Eukaryota</taxon>
        <taxon>Fungi</taxon>
        <taxon>Dikarya</taxon>
        <taxon>Basidiomycota</taxon>
        <taxon>Agaricomycotina</taxon>
        <taxon>Agaricomycetes</taxon>
        <taxon>Polyporales</taxon>
        <taxon>Phanerochaetaceae</taxon>
        <taxon>Phlebiopsis</taxon>
    </lineage>
</organism>
<keyword evidence="4" id="KW-1185">Reference proteome</keyword>
<dbReference type="STRING" id="745531.A0A0C3SAS0"/>
<feature type="transmembrane region" description="Helical" evidence="2">
    <location>
        <begin position="9"/>
        <end position="32"/>
    </location>
</feature>
<dbReference type="HOGENOM" id="CLU_053575_0_0_1"/>
<name>A0A0C3SAS0_PHLG1</name>
<dbReference type="OrthoDB" id="3269357at2759"/>
<accession>A0A0C3SAS0</accession>